<evidence type="ECO:0000259" key="2">
    <source>
        <dbReference type="Pfam" id="PF20605"/>
    </source>
</evidence>
<protein>
    <recommendedName>
        <fullName evidence="2">Antitoxin-like ribbon-helix-helix domain-containing protein</fullName>
    </recommendedName>
</protein>
<dbReference type="RefSeq" id="WP_254013729.1">
    <property type="nucleotide sequence ID" value="NZ_JAMZMM010000265.1"/>
</dbReference>
<feature type="domain" description="Antitoxin-like ribbon-helix-helix" evidence="2">
    <location>
        <begin position="50"/>
        <end position="83"/>
    </location>
</feature>
<gene>
    <name evidence="3" type="ORF">NJ959_21365</name>
</gene>
<reference evidence="3" key="1">
    <citation type="submission" date="2022-06" db="EMBL/GenBank/DDBJ databases">
        <title>New cyanobacteria of genus Symplocastrum in benthos of Lake Baikal.</title>
        <authorList>
            <person name="Sorokovikova E."/>
            <person name="Tikhonova I."/>
            <person name="Krasnopeev A."/>
            <person name="Evseev P."/>
            <person name="Gladkikh A."/>
            <person name="Belykh O."/>
        </authorList>
    </citation>
    <scope>NUCLEOTIDE SEQUENCE</scope>
    <source>
        <strain evidence="3">BBK-W-15</strain>
    </source>
</reference>
<feature type="region of interest" description="Disordered" evidence="1">
    <location>
        <begin position="1"/>
        <end position="39"/>
    </location>
</feature>
<comment type="caution">
    <text evidence="3">The sequence shown here is derived from an EMBL/GenBank/DDBJ whole genome shotgun (WGS) entry which is preliminary data.</text>
</comment>
<evidence type="ECO:0000256" key="1">
    <source>
        <dbReference type="SAM" id="MobiDB-lite"/>
    </source>
</evidence>
<evidence type="ECO:0000313" key="4">
    <source>
        <dbReference type="Proteomes" id="UP001204953"/>
    </source>
</evidence>
<organism evidence="3 4">
    <name type="scientific">Limnofasciculus baicalensis BBK-W-15</name>
    <dbReference type="NCBI Taxonomy" id="2699891"/>
    <lineage>
        <taxon>Bacteria</taxon>
        <taxon>Bacillati</taxon>
        <taxon>Cyanobacteriota</taxon>
        <taxon>Cyanophyceae</taxon>
        <taxon>Coleofasciculales</taxon>
        <taxon>Coleofasciculaceae</taxon>
        <taxon>Limnofasciculus</taxon>
        <taxon>Limnofasciculus baicalensis</taxon>
    </lineage>
</organism>
<feature type="compositionally biased region" description="Basic and acidic residues" evidence="1">
    <location>
        <begin position="29"/>
        <end position="38"/>
    </location>
</feature>
<evidence type="ECO:0000313" key="3">
    <source>
        <dbReference type="EMBL" id="MCP2730981.1"/>
    </source>
</evidence>
<dbReference type="Proteomes" id="UP001204953">
    <property type="component" value="Unassembled WGS sequence"/>
</dbReference>
<accession>A0AAE3KPL3</accession>
<proteinExistence type="predicted"/>
<dbReference type="InterPro" id="IPR046765">
    <property type="entry name" value="Antitox_RHH"/>
</dbReference>
<dbReference type="Pfam" id="PF20605">
    <property type="entry name" value="Antitox_RHH"/>
    <property type="match status" value="1"/>
</dbReference>
<dbReference type="AlphaFoldDB" id="A0AAE3KPL3"/>
<name>A0AAE3KPL3_9CYAN</name>
<sequence>MAKKTPSLATVALKKSNTPVAAVPSVSSNEDKPTEQRKGQTLRLSIGAWKQLKHLATDLGKPVHDLLIEAVNDLFSKYGKPPIA</sequence>
<dbReference type="EMBL" id="JAMZMM010000265">
    <property type="protein sequence ID" value="MCP2730981.1"/>
    <property type="molecule type" value="Genomic_DNA"/>
</dbReference>
<keyword evidence="4" id="KW-1185">Reference proteome</keyword>